<dbReference type="Proteomes" id="UP000229239">
    <property type="component" value="Unassembled WGS sequence"/>
</dbReference>
<dbReference type="AlphaFoldDB" id="A0A2M9HKZ9"/>
<accession>A0A2M9HKZ9</accession>
<organism evidence="2 3">
    <name type="scientific">Bifidobacterium felsineum</name>
    <dbReference type="NCBI Taxonomy" id="2045440"/>
    <lineage>
        <taxon>Bacteria</taxon>
        <taxon>Bacillati</taxon>
        <taxon>Actinomycetota</taxon>
        <taxon>Actinomycetes</taxon>
        <taxon>Bifidobacteriales</taxon>
        <taxon>Bifidobacteriaceae</taxon>
        <taxon>Bifidobacterium</taxon>
    </lineage>
</organism>
<feature type="transmembrane region" description="Helical" evidence="1">
    <location>
        <begin position="20"/>
        <end position="41"/>
    </location>
</feature>
<dbReference type="EMBL" id="PEBJ01000002">
    <property type="protein sequence ID" value="PJM77485.1"/>
    <property type="molecule type" value="Genomic_DNA"/>
</dbReference>
<evidence type="ECO:0000256" key="1">
    <source>
        <dbReference type="SAM" id="Phobius"/>
    </source>
</evidence>
<keyword evidence="1" id="KW-0472">Membrane</keyword>
<protein>
    <submittedName>
        <fullName evidence="2">Uncharacterized protein</fullName>
    </submittedName>
</protein>
<sequence length="78" mass="8227">MRVEVGMNGDGVCGGLVGGWVRKALGILVLWVIVLNGSEVWRGWYGMPLKGVYEVSGGVFVALGFMDGADATAHSLFP</sequence>
<comment type="caution">
    <text evidence="2">The sequence shown here is derived from an EMBL/GenBank/DDBJ whole genome shotgun (WGS) entry which is preliminary data.</text>
</comment>
<evidence type="ECO:0000313" key="2">
    <source>
        <dbReference type="EMBL" id="PJM77485.1"/>
    </source>
</evidence>
<evidence type="ECO:0000313" key="3">
    <source>
        <dbReference type="Proteomes" id="UP000229239"/>
    </source>
</evidence>
<keyword evidence="3" id="KW-1185">Reference proteome</keyword>
<gene>
    <name evidence="2" type="ORF">CSQ86_06360</name>
</gene>
<name>A0A2M9HKZ9_9BIFI</name>
<reference evidence="3" key="1">
    <citation type="submission" date="2017-10" db="EMBL/GenBank/DDBJ databases">
        <title>Draft genome sequences of strains TRE 1, TRE 9, TRE H and TRI 7, isolated from tamarins, belonging to four potential novel Bifidobacterium species.</title>
        <authorList>
            <person name="Mattarelli P."/>
            <person name="Modesto M."/>
            <person name="Puglisi E."/>
            <person name="Morelli L."/>
            <person name="Bonetti A."/>
            <person name="Spezio C."/>
            <person name="Sandri C."/>
        </authorList>
    </citation>
    <scope>NUCLEOTIDE SEQUENCE [LARGE SCALE GENOMIC DNA]</scope>
    <source>
        <strain evidence="3">TREH</strain>
    </source>
</reference>
<proteinExistence type="predicted"/>
<keyword evidence="1" id="KW-1133">Transmembrane helix</keyword>
<keyword evidence="1" id="KW-0812">Transmembrane</keyword>